<gene>
    <name evidence="15 19" type="primary">ilvD</name>
    <name evidence="19" type="ORF">EKE94_11330</name>
</gene>
<dbReference type="EC" id="4.2.1.9" evidence="14 15"/>
<sequence>MLKRKTDKSRLPSRHVTEGPARAPHRSYYYAMGMSEEEIGQPLIGVATCWNEAAPCNISLSRQAQAVKLGVKAAGGTPREFTTITVTDGIAMGHEGMRSSLASREAIADTVELTMRGHCYDAIVGLAGCDKSLPGMMMAMVRLNTPSVFIYGGSILPGKVPSGADVPEDFATRDLTVQDMFEAVGRHQNGTLSDAALAVLERVACPSAGACGGQFTANTMACVSEAIGLALFNSSGAPAPYESRDQYGEASGQAVLNLIEKNIRARDVVTRKSLENAARVVACTGGSTNAGLHLPAIAHEAGIEFYLEDVCEIFRDTPYFVDLKPGGQFVAKDLYDAGGLPVVMKELRKAGLIHEDCMTASGRSIGEELDRTTREADGRVIHQVSNPITKTGGVVGLKGNVAPEGAIVKVAGMSAEEQVFSGPARVFECEEDAFEAVKARSYKEGEVLVIRNEGPAGGPGMREMLATTAALSGQGMGKKVALITDGRFSGATRGFCVGHVGPEAAQGGPIALLKDGDVITIDAVKGEISVDLPDEEMDRRRAEWTGSKPTNYQSGALWKYAQLVGPTYKGAVTHPGAAQETHVYMDL</sequence>
<feature type="compositionally biased region" description="Basic residues" evidence="16">
    <location>
        <begin position="1"/>
        <end position="13"/>
    </location>
</feature>
<reference evidence="19 20" key="1">
    <citation type="submission" date="2018-11" db="EMBL/GenBank/DDBJ databases">
        <title>Mesobaculum littorinae gen. nov., sp. nov., isolated from Littorina scabra that represents a novel genus of the order Rhodobacteraceae.</title>
        <authorList>
            <person name="Li F."/>
        </authorList>
    </citation>
    <scope>NUCLEOTIDE SEQUENCE [LARGE SCALE GENOMIC DNA]</scope>
    <source>
        <strain evidence="19 20">M0103</strain>
    </source>
</reference>
<evidence type="ECO:0000256" key="9">
    <source>
        <dbReference type="ARBA" id="ARBA00023239"/>
    </source>
</evidence>
<evidence type="ECO:0000256" key="2">
    <source>
        <dbReference type="ARBA" id="ARBA00006486"/>
    </source>
</evidence>
<comment type="cofactor">
    <cofactor evidence="15">
        <name>[2Fe-2S] cluster</name>
        <dbReference type="ChEBI" id="CHEBI:190135"/>
    </cofactor>
    <text evidence="15">Binds 1 [2Fe-2S] cluster per subunit. This cluster acts as a Lewis acid cofactor.</text>
</comment>
<evidence type="ECO:0000256" key="12">
    <source>
        <dbReference type="ARBA" id="ARBA00029436"/>
    </source>
</evidence>
<dbReference type="Proteomes" id="UP000285908">
    <property type="component" value="Unassembled WGS sequence"/>
</dbReference>
<comment type="function">
    <text evidence="15">Functions in the biosynthesis of branched-chain amino acids. Catalyzes the dehydration of (2R,3R)-2,3-dihydroxy-3-methylpentanoate (2,3-dihydroxy-3-methylvalerate) into 2-oxo-3-methylpentanoate (2-oxo-3-methylvalerate) and of (2R)-2,3-dihydroxy-3-methylbutanoate (2,3-dihydroxyisovalerate) into 2-oxo-3-methylbutanoate (2-oxoisovalerate), the penultimate precursor to L-isoleucine and L-valine, respectively.</text>
</comment>
<dbReference type="InterPro" id="IPR050165">
    <property type="entry name" value="DHAD_IlvD/Edd"/>
</dbReference>
<dbReference type="EMBL" id="RQXX01000003">
    <property type="protein sequence ID" value="RVV98047.1"/>
    <property type="molecule type" value="Genomic_DNA"/>
</dbReference>
<dbReference type="InterPro" id="IPR056740">
    <property type="entry name" value="ILV_EDD_C"/>
</dbReference>
<keyword evidence="6 15" id="KW-0460">Magnesium</keyword>
<keyword evidence="9 15" id="KW-0456">Lyase</keyword>
<dbReference type="UniPathway" id="UPA00047">
    <property type="reaction ID" value="UER00057"/>
</dbReference>
<comment type="pathway">
    <text evidence="12 15">Amino-acid biosynthesis; L-valine biosynthesis; L-valine from pyruvate: step 3/4.</text>
</comment>
<evidence type="ECO:0000256" key="1">
    <source>
        <dbReference type="ARBA" id="ARBA00001946"/>
    </source>
</evidence>
<comment type="similarity">
    <text evidence="2 15">Belongs to the IlvD/Edd family.</text>
</comment>
<comment type="catalytic activity">
    <reaction evidence="11">
        <text>(2R)-2,3-dihydroxy-3-methylbutanoate = 3-methyl-2-oxobutanoate + H2O</text>
        <dbReference type="Rhea" id="RHEA:24809"/>
        <dbReference type="ChEBI" id="CHEBI:11851"/>
        <dbReference type="ChEBI" id="CHEBI:15377"/>
        <dbReference type="ChEBI" id="CHEBI:49072"/>
        <dbReference type="EC" id="4.2.1.9"/>
    </reaction>
    <physiologicalReaction direction="left-to-right" evidence="11">
        <dbReference type="Rhea" id="RHEA:24810"/>
    </physiologicalReaction>
</comment>
<evidence type="ECO:0000256" key="16">
    <source>
        <dbReference type="SAM" id="MobiDB-lite"/>
    </source>
</evidence>
<proteinExistence type="inferred from homology"/>
<feature type="domain" description="Dihydroxy-acid/6-phosphogluconate dehydratase N-terminal" evidence="17">
    <location>
        <begin position="41"/>
        <end position="367"/>
    </location>
</feature>
<keyword evidence="4 15" id="KW-0001">2Fe-2S</keyword>
<comment type="catalytic activity">
    <reaction evidence="15">
        <text>(2R,3R)-2,3-dihydroxy-3-methylpentanoate = (S)-3-methyl-2-oxopentanoate + H2O</text>
        <dbReference type="Rhea" id="RHEA:27694"/>
        <dbReference type="ChEBI" id="CHEBI:15377"/>
        <dbReference type="ChEBI" id="CHEBI:35146"/>
        <dbReference type="ChEBI" id="CHEBI:49258"/>
        <dbReference type="EC" id="4.2.1.9"/>
    </reaction>
</comment>
<evidence type="ECO:0000256" key="11">
    <source>
        <dbReference type="ARBA" id="ARBA00029304"/>
    </source>
</evidence>
<keyword evidence="8 15" id="KW-0411">Iron-sulfur</keyword>
<feature type="domain" description="Dihydroxy-acid/6-phosphogluconate dehydratase C-terminal" evidence="18">
    <location>
        <begin position="380"/>
        <end position="571"/>
    </location>
</feature>
<comment type="pathway">
    <text evidence="13 15">Amino-acid biosynthesis; L-isoleucine biosynthesis; L-isoleucine from 2-oxobutanoate: step 3/4.</text>
</comment>
<accession>A0A438AHI0</accession>
<feature type="binding site" evidence="15">
    <location>
        <position position="463"/>
    </location>
    <ligand>
        <name>Mg(2+)</name>
        <dbReference type="ChEBI" id="CHEBI:18420"/>
    </ligand>
</feature>
<feature type="binding site" evidence="15">
    <location>
        <position position="130"/>
    </location>
    <ligand>
        <name>Mg(2+)</name>
        <dbReference type="ChEBI" id="CHEBI:18420"/>
    </ligand>
</feature>
<evidence type="ECO:0000256" key="3">
    <source>
        <dbReference type="ARBA" id="ARBA00022605"/>
    </source>
</evidence>
<dbReference type="Pfam" id="PF00920">
    <property type="entry name" value="ILVD_EDD_N"/>
    <property type="match status" value="1"/>
</dbReference>
<dbReference type="InterPro" id="IPR042096">
    <property type="entry name" value="Dihydro-acid_dehy_C"/>
</dbReference>
<keyword evidence="7 15" id="KW-0408">Iron</keyword>
<dbReference type="GO" id="GO:0009099">
    <property type="term" value="P:L-valine biosynthetic process"/>
    <property type="evidence" value="ECO:0007669"/>
    <property type="project" value="UniProtKB-UniRule"/>
</dbReference>
<organism evidence="19 20">
    <name type="scientific">Mesobaculum littorinae</name>
    <dbReference type="NCBI Taxonomy" id="2486419"/>
    <lineage>
        <taxon>Bacteria</taxon>
        <taxon>Pseudomonadati</taxon>
        <taxon>Pseudomonadota</taxon>
        <taxon>Alphaproteobacteria</taxon>
        <taxon>Rhodobacterales</taxon>
        <taxon>Roseobacteraceae</taxon>
        <taxon>Mesobaculum</taxon>
    </lineage>
</organism>
<dbReference type="Pfam" id="PF24877">
    <property type="entry name" value="ILV_EDD_C"/>
    <property type="match status" value="1"/>
</dbReference>
<dbReference type="OrthoDB" id="9807077at2"/>
<feature type="modified residue" description="N6-carboxylysine" evidence="15">
    <location>
        <position position="131"/>
    </location>
</feature>
<protein>
    <recommendedName>
        <fullName evidence="14 15">Dihydroxy-acid dehydratase</fullName>
        <shortName evidence="15">DAD</shortName>
        <ecNumber evidence="14 15">4.2.1.9</ecNumber>
    </recommendedName>
</protein>
<dbReference type="InterPro" id="IPR037237">
    <property type="entry name" value="IlvD/EDD_N"/>
</dbReference>
<comment type="caution">
    <text evidence="15">Lacks conserved residue(s) required for the propagation of feature annotation.</text>
</comment>
<feature type="active site" description="Proton acceptor" evidence="15">
    <location>
        <position position="489"/>
    </location>
</feature>
<evidence type="ECO:0000256" key="13">
    <source>
        <dbReference type="ARBA" id="ARBA00029437"/>
    </source>
</evidence>
<evidence type="ECO:0000313" key="19">
    <source>
        <dbReference type="EMBL" id="RVV98047.1"/>
    </source>
</evidence>
<dbReference type="SUPFAM" id="SSF52016">
    <property type="entry name" value="LeuD/IlvD-like"/>
    <property type="match status" value="1"/>
</dbReference>
<dbReference type="SUPFAM" id="SSF143975">
    <property type="entry name" value="IlvD/EDD N-terminal domain-like"/>
    <property type="match status" value="1"/>
</dbReference>
<dbReference type="RefSeq" id="WP_127906712.1">
    <property type="nucleotide sequence ID" value="NZ_RQXX01000003.1"/>
</dbReference>
<dbReference type="NCBIfam" id="TIGR00110">
    <property type="entry name" value="ilvD"/>
    <property type="match status" value="1"/>
</dbReference>
<comment type="cofactor">
    <cofactor evidence="1 15">
        <name>Mg(2+)</name>
        <dbReference type="ChEBI" id="CHEBI:18420"/>
    </cofactor>
</comment>
<feature type="binding site" description="via carbamate group" evidence="15">
    <location>
        <position position="131"/>
    </location>
    <ligand>
        <name>Mg(2+)</name>
        <dbReference type="ChEBI" id="CHEBI:18420"/>
    </ligand>
</feature>
<keyword evidence="10 15" id="KW-0100">Branched-chain amino acid biosynthesis</keyword>
<dbReference type="GO" id="GO:0009097">
    <property type="term" value="P:isoleucine biosynthetic process"/>
    <property type="evidence" value="ECO:0007669"/>
    <property type="project" value="UniProtKB-UniRule"/>
</dbReference>
<feature type="region of interest" description="Disordered" evidence="16">
    <location>
        <begin position="1"/>
        <end position="20"/>
    </location>
</feature>
<dbReference type="InterPro" id="IPR000581">
    <property type="entry name" value="ILV_EDD_N"/>
</dbReference>
<keyword evidence="5 15" id="KW-0479">Metal-binding</keyword>
<evidence type="ECO:0000256" key="7">
    <source>
        <dbReference type="ARBA" id="ARBA00023004"/>
    </source>
</evidence>
<keyword evidence="3 15" id="KW-0028">Amino-acid biosynthesis</keyword>
<dbReference type="PANTHER" id="PTHR21000:SF5">
    <property type="entry name" value="DIHYDROXY-ACID DEHYDRATASE, MITOCHONDRIAL"/>
    <property type="match status" value="1"/>
</dbReference>
<evidence type="ECO:0000256" key="10">
    <source>
        <dbReference type="ARBA" id="ARBA00023304"/>
    </source>
</evidence>
<name>A0A438AHI0_9RHOB</name>
<dbReference type="FunFam" id="3.50.30.80:FF:000001">
    <property type="entry name" value="Dihydroxy-acid dehydratase"/>
    <property type="match status" value="1"/>
</dbReference>
<dbReference type="AlphaFoldDB" id="A0A438AHI0"/>
<evidence type="ECO:0000256" key="14">
    <source>
        <dbReference type="ARBA" id="ARBA00029490"/>
    </source>
</evidence>
<evidence type="ECO:0000259" key="17">
    <source>
        <dbReference type="Pfam" id="PF00920"/>
    </source>
</evidence>
<feature type="binding site" evidence="15">
    <location>
        <position position="88"/>
    </location>
    <ligand>
        <name>Mg(2+)</name>
        <dbReference type="ChEBI" id="CHEBI:18420"/>
    </ligand>
</feature>
<dbReference type="PROSITE" id="PS00886">
    <property type="entry name" value="ILVD_EDD_1"/>
    <property type="match status" value="1"/>
</dbReference>
<evidence type="ECO:0000256" key="8">
    <source>
        <dbReference type="ARBA" id="ARBA00023014"/>
    </source>
</evidence>
<dbReference type="GO" id="GO:0004160">
    <property type="term" value="F:dihydroxy-acid dehydratase activity"/>
    <property type="evidence" value="ECO:0007669"/>
    <property type="project" value="UniProtKB-UniRule"/>
</dbReference>
<evidence type="ECO:0000313" key="20">
    <source>
        <dbReference type="Proteomes" id="UP000285908"/>
    </source>
</evidence>
<dbReference type="Gene3D" id="3.50.30.80">
    <property type="entry name" value="IlvD/EDD C-terminal domain-like"/>
    <property type="match status" value="1"/>
</dbReference>
<evidence type="ECO:0000256" key="15">
    <source>
        <dbReference type="HAMAP-Rule" id="MF_00012"/>
    </source>
</evidence>
<dbReference type="InterPro" id="IPR004404">
    <property type="entry name" value="DihydroxyA_deHydtase"/>
</dbReference>
<evidence type="ECO:0000256" key="6">
    <source>
        <dbReference type="ARBA" id="ARBA00022842"/>
    </source>
</evidence>
<dbReference type="UniPathway" id="UPA00049">
    <property type="reaction ID" value="UER00061"/>
</dbReference>
<comment type="subunit">
    <text evidence="15">Homodimer.</text>
</comment>
<evidence type="ECO:0000259" key="18">
    <source>
        <dbReference type="Pfam" id="PF24877"/>
    </source>
</evidence>
<keyword evidence="20" id="KW-1185">Reference proteome</keyword>
<evidence type="ECO:0000256" key="4">
    <source>
        <dbReference type="ARBA" id="ARBA00022714"/>
    </source>
</evidence>
<comment type="caution">
    <text evidence="19">The sequence shown here is derived from an EMBL/GenBank/DDBJ whole genome shotgun (WGS) entry which is preliminary data.</text>
</comment>
<dbReference type="PANTHER" id="PTHR21000">
    <property type="entry name" value="DIHYDROXY-ACID DEHYDRATASE DAD"/>
    <property type="match status" value="1"/>
</dbReference>
<dbReference type="NCBIfam" id="NF002068">
    <property type="entry name" value="PRK00911.1"/>
    <property type="match status" value="1"/>
</dbReference>
<dbReference type="GO" id="GO:0000287">
    <property type="term" value="F:magnesium ion binding"/>
    <property type="evidence" value="ECO:0007669"/>
    <property type="project" value="UniProtKB-UniRule"/>
</dbReference>
<dbReference type="HAMAP" id="MF_00012">
    <property type="entry name" value="IlvD"/>
    <property type="match status" value="1"/>
</dbReference>
<dbReference type="InterPro" id="IPR020558">
    <property type="entry name" value="DiOHA_6PGluconate_deHydtase_CS"/>
</dbReference>
<dbReference type="GO" id="GO:0051537">
    <property type="term" value="F:2 iron, 2 sulfur cluster binding"/>
    <property type="evidence" value="ECO:0007669"/>
    <property type="project" value="UniProtKB-UniRule"/>
</dbReference>
<evidence type="ECO:0000256" key="5">
    <source>
        <dbReference type="ARBA" id="ARBA00022723"/>
    </source>
</evidence>
<feature type="binding site" evidence="15">
    <location>
        <position position="56"/>
    </location>
    <ligand>
        <name>[2Fe-2S] cluster</name>
        <dbReference type="ChEBI" id="CHEBI:190135"/>
    </ligand>
</feature>
<dbReference type="PROSITE" id="PS00887">
    <property type="entry name" value="ILVD_EDD_2"/>
    <property type="match status" value="1"/>
</dbReference>